<reference evidence="2 3" key="1">
    <citation type="journal article" date="2019" name="Sci. Rep.">
        <title>Orb-weaving spider Araneus ventricosus genome elucidates the spidroin gene catalogue.</title>
        <authorList>
            <person name="Kono N."/>
            <person name="Nakamura H."/>
            <person name="Ohtoshi R."/>
            <person name="Moran D.A.P."/>
            <person name="Shinohara A."/>
            <person name="Yoshida Y."/>
            <person name="Fujiwara M."/>
            <person name="Mori M."/>
            <person name="Tomita M."/>
            <person name="Arakawa K."/>
        </authorList>
    </citation>
    <scope>NUCLEOTIDE SEQUENCE [LARGE SCALE GENOMIC DNA]</scope>
</reference>
<name>A0A4Y2DF02_ARAVE</name>
<dbReference type="Proteomes" id="UP000499080">
    <property type="component" value="Unassembled WGS sequence"/>
</dbReference>
<gene>
    <name evidence="2" type="ORF">AVEN_97144_1</name>
</gene>
<feature type="region of interest" description="Disordered" evidence="1">
    <location>
        <begin position="1"/>
        <end position="30"/>
    </location>
</feature>
<feature type="compositionally biased region" description="Gly residues" evidence="1">
    <location>
        <begin position="90"/>
        <end position="99"/>
    </location>
</feature>
<dbReference type="AlphaFoldDB" id="A0A4Y2DF02"/>
<proteinExistence type="predicted"/>
<keyword evidence="3" id="KW-1185">Reference proteome</keyword>
<accession>A0A4Y2DF02</accession>
<protein>
    <submittedName>
        <fullName evidence="2">Uncharacterized protein</fullName>
    </submittedName>
</protein>
<comment type="caution">
    <text evidence="2">The sequence shown here is derived from an EMBL/GenBank/DDBJ whole genome shotgun (WGS) entry which is preliminary data.</text>
</comment>
<evidence type="ECO:0000313" key="2">
    <source>
        <dbReference type="EMBL" id="GBM14616.1"/>
    </source>
</evidence>
<evidence type="ECO:0000256" key="1">
    <source>
        <dbReference type="SAM" id="MobiDB-lite"/>
    </source>
</evidence>
<sequence>MTRRKLRPIRVGPYRTRSSPGGARPYGPGARWCRDQEERVLTVMSEVSVGSAQEEAWRAEPVELESVQEEHLELQEGPVAQEDQARPGAYGPGAGRTFR</sequence>
<dbReference type="EMBL" id="BGPR01000346">
    <property type="protein sequence ID" value="GBM14616.1"/>
    <property type="molecule type" value="Genomic_DNA"/>
</dbReference>
<evidence type="ECO:0000313" key="3">
    <source>
        <dbReference type="Proteomes" id="UP000499080"/>
    </source>
</evidence>
<feature type="region of interest" description="Disordered" evidence="1">
    <location>
        <begin position="76"/>
        <end position="99"/>
    </location>
</feature>
<organism evidence="2 3">
    <name type="scientific">Araneus ventricosus</name>
    <name type="common">Orbweaver spider</name>
    <name type="synonym">Epeira ventricosa</name>
    <dbReference type="NCBI Taxonomy" id="182803"/>
    <lineage>
        <taxon>Eukaryota</taxon>
        <taxon>Metazoa</taxon>
        <taxon>Ecdysozoa</taxon>
        <taxon>Arthropoda</taxon>
        <taxon>Chelicerata</taxon>
        <taxon>Arachnida</taxon>
        <taxon>Araneae</taxon>
        <taxon>Araneomorphae</taxon>
        <taxon>Entelegynae</taxon>
        <taxon>Araneoidea</taxon>
        <taxon>Araneidae</taxon>
        <taxon>Araneus</taxon>
    </lineage>
</organism>
<feature type="compositionally biased region" description="Low complexity" evidence="1">
    <location>
        <begin position="17"/>
        <end position="30"/>
    </location>
</feature>